<dbReference type="AlphaFoldDB" id="A0A345XQ68"/>
<name>A0A345XQ68_9ACTN</name>
<organism evidence="1 2">
    <name type="scientific">Streptomyces armeniacus</name>
    <dbReference type="NCBI Taxonomy" id="83291"/>
    <lineage>
        <taxon>Bacteria</taxon>
        <taxon>Bacillati</taxon>
        <taxon>Actinomycetota</taxon>
        <taxon>Actinomycetes</taxon>
        <taxon>Kitasatosporales</taxon>
        <taxon>Streptomycetaceae</taxon>
        <taxon>Streptomyces</taxon>
    </lineage>
</organism>
<accession>A0A345XQ68</accession>
<sequence length="129" mass="14243">MFLAEHLAEIDRLLARAPGPQTAVLRTSGDFWEDDGTARLAAEEELGTDCDALVTLLSRRWGEPETLDLTEHLLRAEAGEPVREPLRSLCGCVTTLRRWSVGGRWVGVGMARHGREQPLQLVAAVGEER</sequence>
<keyword evidence="2" id="KW-1185">Reference proteome</keyword>
<gene>
    <name evidence="1" type="ORF">DVA86_15080</name>
</gene>
<dbReference type="Proteomes" id="UP000254425">
    <property type="component" value="Chromosome"/>
</dbReference>
<dbReference type="RefSeq" id="WP_208878841.1">
    <property type="nucleotide sequence ID" value="NZ_CP031320.1"/>
</dbReference>
<evidence type="ECO:0000313" key="1">
    <source>
        <dbReference type="EMBL" id="AXK33784.1"/>
    </source>
</evidence>
<protein>
    <submittedName>
        <fullName evidence="1">Uncharacterized protein</fullName>
    </submittedName>
</protein>
<proteinExistence type="predicted"/>
<dbReference type="EMBL" id="CP031320">
    <property type="protein sequence ID" value="AXK33784.1"/>
    <property type="molecule type" value="Genomic_DNA"/>
</dbReference>
<evidence type="ECO:0000313" key="2">
    <source>
        <dbReference type="Proteomes" id="UP000254425"/>
    </source>
</evidence>
<reference evidence="1 2" key="1">
    <citation type="submission" date="2018-07" db="EMBL/GenBank/DDBJ databases">
        <title>Draft genome of the type strain Streptomyces armeniacus ATCC 15676.</title>
        <authorList>
            <person name="Labana P."/>
            <person name="Gosse J.T."/>
            <person name="Boddy C.N."/>
        </authorList>
    </citation>
    <scope>NUCLEOTIDE SEQUENCE [LARGE SCALE GENOMIC DNA]</scope>
    <source>
        <strain evidence="1 2">ATCC 15676</strain>
    </source>
</reference>
<dbReference type="KEGG" id="sarm:DVA86_15080"/>